<dbReference type="Proteomes" id="UP000036410">
    <property type="component" value="Chromosome"/>
</dbReference>
<sequence>MEAVKKEVIFDETGTYKYSLLCKWSEVNERKLTFILSFPENTYEYSDDTAVSKCIDLAQKWGFGVLEIVYLFSYQTDHVSFLRMLSKEEAVGTRTGEYIQKAVEDAELVVVAWGDHGSIYNRQEEVERFLKHKQVYCFGKTKQQFPRHILSVVHRTELQKYEVPANREESEEVSSFIEDIDQSFGGEDYSPIKQLTEEEPLMFIEDIASMYR</sequence>
<proteinExistence type="predicted"/>
<evidence type="ECO:0008006" key="3">
    <source>
        <dbReference type="Google" id="ProtNLM"/>
    </source>
</evidence>
<evidence type="ECO:0000313" key="1">
    <source>
        <dbReference type="EMBL" id="AKP75942.1"/>
    </source>
</evidence>
<dbReference type="Pfam" id="PF07799">
    <property type="entry name" value="DUF1643"/>
    <property type="match status" value="1"/>
</dbReference>
<evidence type="ECO:0000313" key="2">
    <source>
        <dbReference type="Proteomes" id="UP000036410"/>
    </source>
</evidence>
<organism evidence="1 2">
    <name type="scientific">Priestia megaterium Q3</name>
    <dbReference type="NCBI Taxonomy" id="1452722"/>
    <lineage>
        <taxon>Bacteria</taxon>
        <taxon>Bacillati</taxon>
        <taxon>Bacillota</taxon>
        <taxon>Bacilli</taxon>
        <taxon>Bacillales</taxon>
        <taxon>Bacillaceae</taxon>
        <taxon>Priestia</taxon>
    </lineage>
</organism>
<accession>A0A806TD44</accession>
<protein>
    <recommendedName>
        <fullName evidence="3">DUF1643 domain-containing protein</fullName>
    </recommendedName>
</protein>
<dbReference type="RefSeq" id="WP_232217042.1">
    <property type="nucleotide sequence ID" value="NZ_CP010586.1"/>
</dbReference>
<gene>
    <name evidence="1" type="ORF">AS52_00977</name>
</gene>
<name>A0A806TD44_PRIMG</name>
<reference evidence="1 2" key="1">
    <citation type="submission" date="2015-01" db="EMBL/GenBank/DDBJ databases">
        <title>Genome sequence of bacillus megaterium Q3.</title>
        <authorList>
            <person name="Wang Y."/>
            <person name="Luo K."/>
            <person name="Bai L."/>
            <person name="Luo F."/>
        </authorList>
    </citation>
    <scope>NUCLEOTIDE SEQUENCE [LARGE SCALE GENOMIC DNA]</scope>
    <source>
        <strain evidence="1 2">Q3</strain>
    </source>
</reference>
<dbReference type="AlphaFoldDB" id="A0A806TD44"/>
<dbReference type="EMBL" id="CP010586">
    <property type="protein sequence ID" value="AKP75942.1"/>
    <property type="molecule type" value="Genomic_DNA"/>
</dbReference>
<dbReference type="InterPro" id="IPR012441">
    <property type="entry name" value="DUF1643"/>
</dbReference>